<dbReference type="Gene3D" id="2.40.50.460">
    <property type="match status" value="1"/>
</dbReference>
<name>A0A2M6XB72_9BACT</name>
<dbReference type="InterPro" id="IPR001667">
    <property type="entry name" value="DDH_dom"/>
</dbReference>
<comment type="similarity">
    <text evidence="1">Belongs to the RecJ family.</text>
</comment>
<dbReference type="NCBIfam" id="TIGR00644">
    <property type="entry name" value="recJ"/>
    <property type="match status" value="1"/>
</dbReference>
<dbReference type="InterPro" id="IPR041122">
    <property type="entry name" value="RecJ_OB"/>
</dbReference>
<protein>
    <recommendedName>
        <fullName evidence="2">Single-stranded-DNA-specific exonuclease RecJ</fullName>
    </recommendedName>
</protein>
<dbReference type="GO" id="GO:0003676">
    <property type="term" value="F:nucleic acid binding"/>
    <property type="evidence" value="ECO:0007669"/>
    <property type="project" value="InterPro"/>
</dbReference>
<keyword evidence="5 9" id="KW-0269">Exonuclease</keyword>
<dbReference type="PANTHER" id="PTHR30255">
    <property type="entry name" value="SINGLE-STRANDED-DNA-SPECIFIC EXONUCLEASE RECJ"/>
    <property type="match status" value="1"/>
</dbReference>
<evidence type="ECO:0000313" key="10">
    <source>
        <dbReference type="Proteomes" id="UP000231214"/>
    </source>
</evidence>
<keyword evidence="3" id="KW-0540">Nuclease</keyword>
<dbReference type="InterPro" id="IPR051673">
    <property type="entry name" value="SSDNA_exonuclease_RecJ"/>
</dbReference>
<evidence type="ECO:0000256" key="1">
    <source>
        <dbReference type="ARBA" id="ARBA00005915"/>
    </source>
</evidence>
<feature type="domain" description="DHHA1" evidence="7">
    <location>
        <begin position="336"/>
        <end position="422"/>
    </location>
</feature>
<evidence type="ECO:0000256" key="5">
    <source>
        <dbReference type="ARBA" id="ARBA00022839"/>
    </source>
</evidence>
<accession>A0A2M6XB72</accession>
<dbReference type="Gene3D" id="3.90.1640.30">
    <property type="match status" value="1"/>
</dbReference>
<dbReference type="GO" id="GO:0008409">
    <property type="term" value="F:5'-3' exonuclease activity"/>
    <property type="evidence" value="ECO:0007669"/>
    <property type="project" value="InterPro"/>
</dbReference>
<gene>
    <name evidence="9" type="primary">recJ</name>
    <name evidence="9" type="ORF">COT66_00810</name>
</gene>
<evidence type="ECO:0000256" key="4">
    <source>
        <dbReference type="ARBA" id="ARBA00022801"/>
    </source>
</evidence>
<feature type="domain" description="RecJ OB" evidence="8">
    <location>
        <begin position="437"/>
        <end position="547"/>
    </location>
</feature>
<dbReference type="InterPro" id="IPR003156">
    <property type="entry name" value="DHHA1_dom"/>
</dbReference>
<dbReference type="InterPro" id="IPR004610">
    <property type="entry name" value="RecJ"/>
</dbReference>
<dbReference type="Pfam" id="PF02272">
    <property type="entry name" value="DHHA1"/>
    <property type="match status" value="1"/>
</dbReference>
<dbReference type="AlphaFoldDB" id="A0A2M6XB72"/>
<dbReference type="EMBL" id="PEZK01000015">
    <property type="protein sequence ID" value="PIU02324.1"/>
    <property type="molecule type" value="Genomic_DNA"/>
</dbReference>
<evidence type="ECO:0000259" key="8">
    <source>
        <dbReference type="Pfam" id="PF17768"/>
    </source>
</evidence>
<dbReference type="GO" id="GO:0006310">
    <property type="term" value="P:DNA recombination"/>
    <property type="evidence" value="ECO:0007669"/>
    <property type="project" value="InterPro"/>
</dbReference>
<organism evidence="9 10">
    <name type="scientific">Candidatus Shapirobacteria bacterium CG09_land_8_20_14_0_10_49_15</name>
    <dbReference type="NCBI Taxonomy" id="1974482"/>
    <lineage>
        <taxon>Bacteria</taxon>
        <taxon>Candidatus Shapironibacteriota</taxon>
    </lineage>
</organism>
<dbReference type="InterPro" id="IPR038763">
    <property type="entry name" value="DHH_sf"/>
</dbReference>
<evidence type="ECO:0000313" key="9">
    <source>
        <dbReference type="EMBL" id="PIU02324.1"/>
    </source>
</evidence>
<proteinExistence type="inferred from homology"/>
<reference evidence="10" key="1">
    <citation type="submission" date="2017-09" db="EMBL/GenBank/DDBJ databases">
        <title>Depth-based differentiation of microbial function through sediment-hosted aquifers and enrichment of novel symbionts in the deep terrestrial subsurface.</title>
        <authorList>
            <person name="Probst A.J."/>
            <person name="Ladd B."/>
            <person name="Jarett J.K."/>
            <person name="Geller-Mcgrath D.E."/>
            <person name="Sieber C.M.K."/>
            <person name="Emerson J.B."/>
            <person name="Anantharaman K."/>
            <person name="Thomas B.C."/>
            <person name="Malmstrom R."/>
            <person name="Stieglmeier M."/>
            <person name="Klingl A."/>
            <person name="Woyke T."/>
            <person name="Ryan C.M."/>
            <person name="Banfield J.F."/>
        </authorList>
    </citation>
    <scope>NUCLEOTIDE SEQUENCE [LARGE SCALE GENOMIC DNA]</scope>
</reference>
<dbReference type="SUPFAM" id="SSF64182">
    <property type="entry name" value="DHH phosphoesterases"/>
    <property type="match status" value="1"/>
</dbReference>
<comment type="caution">
    <text evidence="9">The sequence shown here is derived from an EMBL/GenBank/DDBJ whole genome shotgun (WGS) entry which is preliminary data.</text>
</comment>
<evidence type="ECO:0000259" key="6">
    <source>
        <dbReference type="Pfam" id="PF01368"/>
    </source>
</evidence>
<dbReference type="PANTHER" id="PTHR30255:SF2">
    <property type="entry name" value="SINGLE-STRANDED-DNA-SPECIFIC EXONUCLEASE RECJ"/>
    <property type="match status" value="1"/>
</dbReference>
<evidence type="ECO:0000256" key="2">
    <source>
        <dbReference type="ARBA" id="ARBA00019841"/>
    </source>
</evidence>
<dbReference type="GO" id="GO:0006281">
    <property type="term" value="P:DNA repair"/>
    <property type="evidence" value="ECO:0007669"/>
    <property type="project" value="InterPro"/>
</dbReference>
<dbReference type="Pfam" id="PF17768">
    <property type="entry name" value="RecJ_OB"/>
    <property type="match status" value="1"/>
</dbReference>
<sequence>MIIMRWQILSKTPPDIIKQLLLNRGLKTRQQQEEFLNPQNPYRLTAKQVGVVASQLAKALARIKQAIKGKEKIIVYGDYDTDGVCATALLWEAIFQLGGDVLPFIPNREEGYGLKVERVEQLARDGVGLIVTVDQGIVQYAQVDRARQLGVDVIVTDHHTLGQKKPRAVALVHTTKLAGSGVAWFLARALLIAAAKKPPAGSWGLDLVTIGTVADMVSLLGPNRSLVKFGLPQLAKTKRPGLRTLFAAAGLAERPIDVFAVGFLIGPRLNASGRMADPMDALRLVCTKNEAQASELAQKINVSNQSRQALTQKTMVQARELWLAQGQQKELIFISHTSFEHGVIGLVASKLKDEFYRPAVVLAPRQDHWVASARSIQEFDMIAAVRQCADILGPHGGHPLAAGFSVATDKLEALKQRLLQTAADQLKDKKLAPRLTIDAQIKLADVNLPLYDQLEQLAPFGQDNPQPLFVTRQVQVVNARRVGHDQSHLKLQFRQGDSFFEAIGFGLSDRYEQLALADSGERLVDIAYQVDLNQWNGHQSLQLKIKDLKLPK</sequence>
<dbReference type="Pfam" id="PF01368">
    <property type="entry name" value="DHH"/>
    <property type="match status" value="1"/>
</dbReference>
<keyword evidence="4" id="KW-0378">Hydrolase</keyword>
<feature type="domain" description="DDH" evidence="6">
    <location>
        <begin position="72"/>
        <end position="212"/>
    </location>
</feature>
<evidence type="ECO:0000259" key="7">
    <source>
        <dbReference type="Pfam" id="PF02272"/>
    </source>
</evidence>
<dbReference type="Proteomes" id="UP000231214">
    <property type="component" value="Unassembled WGS sequence"/>
</dbReference>
<evidence type="ECO:0000256" key="3">
    <source>
        <dbReference type="ARBA" id="ARBA00022722"/>
    </source>
</evidence>